<feature type="transmembrane region" description="Helical" evidence="2">
    <location>
        <begin position="115"/>
        <end position="139"/>
    </location>
</feature>
<feature type="transmembrane region" description="Helical" evidence="2">
    <location>
        <begin position="179"/>
        <end position="200"/>
    </location>
</feature>
<keyword evidence="2" id="KW-0472">Membrane</keyword>
<protein>
    <submittedName>
        <fullName evidence="3">DUF389 domain-containing protein</fullName>
    </submittedName>
</protein>
<name>A0A8J6TJW2_9CHLR</name>
<feature type="transmembrane region" description="Helical" evidence="2">
    <location>
        <begin position="151"/>
        <end position="172"/>
    </location>
</feature>
<dbReference type="EMBL" id="JACNJN010000135">
    <property type="protein sequence ID" value="MBC8335982.1"/>
    <property type="molecule type" value="Genomic_DNA"/>
</dbReference>
<sequence>MTSSNPRPPQTPSDFSQQTRPTRAQRRRAQRQKRMPRSVEGRSKLLQNLVQRAYPSYEFFIFALLCGAILGLGYLLDSQAFLVFGILMAPLMTPLVGMTLATVSGMSNFFFKTLGAFIIGIIFIFLTGALAGFAARVWMPLTLTQIFVHSRLWWTDLVVLALGSILLAASFVRSEKKPFLPSVIVAYELFLPLNAAAFGLASGLTHIWPQGILVFAAHLAWAMFFGALALFFLGFRPTRASGWIFSALILLLLFGTLGSLLTPGTNPTPSIGDLPTASPVVLMIGTPTDAPVMEIPSSKTPAPTASSTEKPVASATLSLPPSPGITLEPTLTPTSTLTPHPTPLYARITASSGGGAYLRREPGGPVIITLDNNELVQALTAPLVYDGIPWVQVKVVRSEQSFEGWIIQSVLKTATPSPEW</sequence>
<dbReference type="Proteomes" id="UP000614469">
    <property type="component" value="Unassembled WGS sequence"/>
</dbReference>
<organism evidence="3 4">
    <name type="scientific">Candidatus Desulfolinea nitratireducens</name>
    <dbReference type="NCBI Taxonomy" id="2841698"/>
    <lineage>
        <taxon>Bacteria</taxon>
        <taxon>Bacillati</taxon>
        <taxon>Chloroflexota</taxon>
        <taxon>Anaerolineae</taxon>
        <taxon>Anaerolineales</taxon>
        <taxon>Anaerolineales incertae sedis</taxon>
        <taxon>Candidatus Desulfolinea</taxon>
    </lineage>
</organism>
<feature type="compositionally biased region" description="Basic residues" evidence="1">
    <location>
        <begin position="23"/>
        <end position="36"/>
    </location>
</feature>
<dbReference type="InterPro" id="IPR005240">
    <property type="entry name" value="DUF389"/>
</dbReference>
<feature type="region of interest" description="Disordered" evidence="1">
    <location>
        <begin position="1"/>
        <end position="40"/>
    </location>
</feature>
<proteinExistence type="predicted"/>
<comment type="caution">
    <text evidence="3">The sequence shown here is derived from an EMBL/GenBank/DDBJ whole genome shotgun (WGS) entry which is preliminary data.</text>
</comment>
<accession>A0A8J6TJW2</accession>
<evidence type="ECO:0000313" key="3">
    <source>
        <dbReference type="EMBL" id="MBC8335982.1"/>
    </source>
</evidence>
<feature type="transmembrane region" description="Helical" evidence="2">
    <location>
        <begin position="82"/>
        <end position="103"/>
    </location>
</feature>
<evidence type="ECO:0000256" key="2">
    <source>
        <dbReference type="SAM" id="Phobius"/>
    </source>
</evidence>
<feature type="region of interest" description="Disordered" evidence="1">
    <location>
        <begin position="296"/>
        <end position="319"/>
    </location>
</feature>
<keyword evidence="2" id="KW-1133">Transmembrane helix</keyword>
<feature type="transmembrane region" description="Helical" evidence="2">
    <location>
        <begin position="57"/>
        <end position="76"/>
    </location>
</feature>
<keyword evidence="2" id="KW-0812">Transmembrane</keyword>
<dbReference type="Pfam" id="PF04087">
    <property type="entry name" value="DUF389"/>
    <property type="match status" value="1"/>
</dbReference>
<gene>
    <name evidence="3" type="ORF">H8E29_12010</name>
</gene>
<feature type="compositionally biased region" description="Low complexity" evidence="1">
    <location>
        <begin position="296"/>
        <end position="308"/>
    </location>
</feature>
<reference evidence="3 4" key="1">
    <citation type="submission" date="2020-08" db="EMBL/GenBank/DDBJ databases">
        <title>Bridging the membrane lipid divide: bacteria of the FCB group superphylum have the potential to synthesize archaeal ether lipids.</title>
        <authorList>
            <person name="Villanueva L."/>
            <person name="Von Meijenfeldt F.A.B."/>
            <person name="Westbye A.B."/>
            <person name="Yadav S."/>
            <person name="Hopmans E.C."/>
            <person name="Dutilh B.E."/>
            <person name="Sinninghe Damste J.S."/>
        </authorList>
    </citation>
    <scope>NUCLEOTIDE SEQUENCE [LARGE SCALE GENOMIC DNA]</scope>
    <source>
        <strain evidence="3">NIOZ-UU36</strain>
    </source>
</reference>
<evidence type="ECO:0000256" key="1">
    <source>
        <dbReference type="SAM" id="MobiDB-lite"/>
    </source>
</evidence>
<evidence type="ECO:0000313" key="4">
    <source>
        <dbReference type="Proteomes" id="UP000614469"/>
    </source>
</evidence>
<feature type="compositionally biased region" description="Pro residues" evidence="1">
    <location>
        <begin position="1"/>
        <end position="11"/>
    </location>
</feature>
<feature type="transmembrane region" description="Helical" evidence="2">
    <location>
        <begin position="212"/>
        <end position="235"/>
    </location>
</feature>
<feature type="transmembrane region" description="Helical" evidence="2">
    <location>
        <begin position="242"/>
        <end position="261"/>
    </location>
</feature>
<dbReference type="AlphaFoldDB" id="A0A8J6TJW2"/>